<gene>
    <name evidence="1" type="ORF">GKD59_21825</name>
</gene>
<dbReference type="Proteomes" id="UP000463337">
    <property type="component" value="Unassembled WGS sequence"/>
</dbReference>
<sequence length="284" mass="30368">MGTVITLTAGTLVVVITGDGVFEGCTYDKLEGWYGLDGVDLALVTRPNAPGAFAPVQTFPDAKAISIEGQYFGASRADGLAMRERLAALYNDGRPVQMTVADDLRTTTREVLVAGISLPWTIHQEFKFSIDMQAADPRRYEAEVGARTGLAQPGTGLSWPIVWPLDFGVVGVNGRVDVSNPGNTETVSRFVVSGGEMPDGFEIVNVTTGERLTYVGPLVVGTTVTLDSKTRTALINGSGPGSRYLSSPEWWSVPPRSSIEIQFLARGAVIGTPRLDVYTAPAHY</sequence>
<accession>A0A7K0GNM4</accession>
<evidence type="ECO:0000313" key="2">
    <source>
        <dbReference type="Proteomes" id="UP000463337"/>
    </source>
</evidence>
<proteinExistence type="predicted"/>
<evidence type="ECO:0008006" key="3">
    <source>
        <dbReference type="Google" id="ProtNLM"/>
    </source>
</evidence>
<evidence type="ECO:0000313" key="1">
    <source>
        <dbReference type="EMBL" id="MRY60490.1"/>
    </source>
</evidence>
<name>A0A7K0GNM4_PARDI</name>
<organism evidence="1 2">
    <name type="scientific">Parabacteroides distasonis</name>
    <dbReference type="NCBI Taxonomy" id="823"/>
    <lineage>
        <taxon>Bacteria</taxon>
        <taxon>Pseudomonadati</taxon>
        <taxon>Bacteroidota</taxon>
        <taxon>Bacteroidia</taxon>
        <taxon>Bacteroidales</taxon>
        <taxon>Tannerellaceae</taxon>
        <taxon>Parabacteroides</taxon>
    </lineage>
</organism>
<protein>
    <recommendedName>
        <fullName evidence="3">Minor tail protein</fullName>
    </recommendedName>
</protein>
<comment type="caution">
    <text evidence="1">The sequence shown here is derived from an EMBL/GenBank/DDBJ whole genome shotgun (WGS) entry which is preliminary data.</text>
</comment>
<dbReference type="AlphaFoldDB" id="A0A7K0GNM4"/>
<dbReference type="EMBL" id="WKLT01000037">
    <property type="protein sequence ID" value="MRY60490.1"/>
    <property type="molecule type" value="Genomic_DNA"/>
</dbReference>
<reference evidence="1 2" key="1">
    <citation type="journal article" date="2019" name="Nat. Med.">
        <title>A library of human gut bacterial isolates paired with longitudinal multiomics data enables mechanistic microbiome research.</title>
        <authorList>
            <person name="Poyet M."/>
            <person name="Groussin M."/>
            <person name="Gibbons S.M."/>
            <person name="Avila-Pacheco J."/>
            <person name="Jiang X."/>
            <person name="Kearney S.M."/>
            <person name="Perrotta A.R."/>
            <person name="Berdy B."/>
            <person name="Zhao S."/>
            <person name="Lieberman T.D."/>
            <person name="Swanson P.K."/>
            <person name="Smith M."/>
            <person name="Roesemann S."/>
            <person name="Alexander J.E."/>
            <person name="Rich S.A."/>
            <person name="Livny J."/>
            <person name="Vlamakis H."/>
            <person name="Clish C."/>
            <person name="Bullock K."/>
            <person name="Deik A."/>
            <person name="Scott J."/>
            <person name="Pierce K.A."/>
            <person name="Xavier R.J."/>
            <person name="Alm E.J."/>
        </authorList>
    </citation>
    <scope>NUCLEOTIDE SEQUENCE [LARGE SCALE GENOMIC DNA]</scope>
    <source>
        <strain evidence="1 2">BIOML-A41</strain>
    </source>
</reference>
<dbReference type="RefSeq" id="WP_151877652.1">
    <property type="nucleotide sequence ID" value="NZ_WKLT01000037.1"/>
</dbReference>